<dbReference type="PANTHER" id="PTHR21496">
    <property type="entry name" value="FERREDOXIN-RELATED"/>
    <property type="match status" value="1"/>
</dbReference>
<sequence length="129" mass="14382">MKIKAAELHELSEGGRVIVNVNGMELGIFLVGGKYYAWRNVCPHAAAPVCVGVVQGTRLTSTVYDYQYGMDNQVLRCPWHGWEFDLTTGQHLAGGKVKLRGYPVEVDEMGIYVILNNSSVKRVEDDHDE</sequence>
<dbReference type="PROSITE" id="PS51296">
    <property type="entry name" value="RIESKE"/>
    <property type="match status" value="1"/>
</dbReference>
<evidence type="ECO:0000256" key="3">
    <source>
        <dbReference type="ARBA" id="ARBA00023004"/>
    </source>
</evidence>
<keyword evidence="3" id="KW-0408">Iron</keyword>
<accession>A0ABT4QL19</accession>
<dbReference type="Gene3D" id="2.102.10.10">
    <property type="entry name" value="Rieske [2Fe-2S] iron-sulphur domain"/>
    <property type="match status" value="1"/>
</dbReference>
<organism evidence="6 7">
    <name type="scientific">Paenibacillus gyeongsangnamensis</name>
    <dbReference type="NCBI Taxonomy" id="3388067"/>
    <lineage>
        <taxon>Bacteria</taxon>
        <taxon>Bacillati</taxon>
        <taxon>Bacillota</taxon>
        <taxon>Bacilli</taxon>
        <taxon>Bacillales</taxon>
        <taxon>Paenibacillaceae</taxon>
        <taxon>Paenibacillus</taxon>
    </lineage>
</organism>
<reference evidence="6 7" key="1">
    <citation type="submission" date="2022-12" db="EMBL/GenBank/DDBJ databases">
        <title>Draft genome sequence of Paenibacillus sp. dW9.</title>
        <authorList>
            <person name="Choi E.-W."/>
            <person name="Kim D.-U."/>
        </authorList>
    </citation>
    <scope>NUCLEOTIDE SEQUENCE [LARGE SCALE GENOMIC DNA]</scope>
    <source>
        <strain evidence="7">dW9</strain>
    </source>
</reference>
<dbReference type="CDD" id="cd03467">
    <property type="entry name" value="Rieske"/>
    <property type="match status" value="1"/>
</dbReference>
<keyword evidence="7" id="KW-1185">Reference proteome</keyword>
<keyword evidence="1" id="KW-0001">2Fe-2S</keyword>
<name>A0ABT4QL19_9BACL</name>
<evidence type="ECO:0000313" key="7">
    <source>
        <dbReference type="Proteomes" id="UP001527882"/>
    </source>
</evidence>
<comment type="caution">
    <text evidence="6">The sequence shown here is derived from an EMBL/GenBank/DDBJ whole genome shotgun (WGS) entry which is preliminary data.</text>
</comment>
<protein>
    <submittedName>
        <fullName evidence="6">Rieske (2Fe-2S) protein</fullName>
    </submittedName>
</protein>
<dbReference type="EMBL" id="JAQAGZ010000042">
    <property type="protein sequence ID" value="MCZ8517569.1"/>
    <property type="molecule type" value="Genomic_DNA"/>
</dbReference>
<dbReference type="RefSeq" id="WP_269886095.1">
    <property type="nucleotide sequence ID" value="NZ_JAQAGZ010000042.1"/>
</dbReference>
<keyword evidence="4" id="KW-0411">Iron-sulfur</keyword>
<evidence type="ECO:0000259" key="5">
    <source>
        <dbReference type="PROSITE" id="PS51296"/>
    </source>
</evidence>
<dbReference type="Proteomes" id="UP001527882">
    <property type="component" value="Unassembled WGS sequence"/>
</dbReference>
<keyword evidence="2" id="KW-0479">Metal-binding</keyword>
<feature type="domain" description="Rieske" evidence="5">
    <location>
        <begin position="3"/>
        <end position="113"/>
    </location>
</feature>
<dbReference type="InterPro" id="IPR036922">
    <property type="entry name" value="Rieske_2Fe-2S_sf"/>
</dbReference>
<evidence type="ECO:0000256" key="1">
    <source>
        <dbReference type="ARBA" id="ARBA00022714"/>
    </source>
</evidence>
<gene>
    <name evidence="6" type="ORF">O9H85_35595</name>
</gene>
<dbReference type="PANTHER" id="PTHR21496:SF23">
    <property type="entry name" value="3-PHENYLPROPIONATE_CINNAMIC ACID DIOXYGENASE FERREDOXIN SUBUNIT"/>
    <property type="match status" value="1"/>
</dbReference>
<dbReference type="Pfam" id="PF00355">
    <property type="entry name" value="Rieske"/>
    <property type="match status" value="1"/>
</dbReference>
<evidence type="ECO:0000313" key="6">
    <source>
        <dbReference type="EMBL" id="MCZ8517569.1"/>
    </source>
</evidence>
<dbReference type="SUPFAM" id="SSF50022">
    <property type="entry name" value="ISP domain"/>
    <property type="match status" value="1"/>
</dbReference>
<dbReference type="InterPro" id="IPR017941">
    <property type="entry name" value="Rieske_2Fe-2S"/>
</dbReference>
<evidence type="ECO:0000256" key="2">
    <source>
        <dbReference type="ARBA" id="ARBA00022723"/>
    </source>
</evidence>
<proteinExistence type="predicted"/>
<evidence type="ECO:0000256" key="4">
    <source>
        <dbReference type="ARBA" id="ARBA00023014"/>
    </source>
</evidence>